<keyword evidence="5" id="KW-1133">Transmembrane helix</keyword>
<evidence type="ECO:0000313" key="6">
    <source>
        <dbReference type="EMBL" id="MPM87554.1"/>
    </source>
</evidence>
<evidence type="ECO:0000256" key="2">
    <source>
        <dbReference type="ARBA" id="ARBA00022448"/>
    </source>
</evidence>
<gene>
    <name evidence="6" type="ORF">SDC9_134653</name>
</gene>
<comment type="similarity">
    <text evidence="1">Belongs to the bacterial solute-binding protein 1 family.</text>
</comment>
<dbReference type="GO" id="GO:0042956">
    <property type="term" value="P:maltodextrin transmembrane transport"/>
    <property type="evidence" value="ECO:0007669"/>
    <property type="project" value="TreeGrafter"/>
</dbReference>
<dbReference type="Gene3D" id="3.40.190.10">
    <property type="entry name" value="Periplasmic binding protein-like II"/>
    <property type="match status" value="1"/>
</dbReference>
<dbReference type="GO" id="GO:0015768">
    <property type="term" value="P:maltose transport"/>
    <property type="evidence" value="ECO:0007669"/>
    <property type="project" value="TreeGrafter"/>
</dbReference>
<dbReference type="PANTHER" id="PTHR30061">
    <property type="entry name" value="MALTOSE-BINDING PERIPLASMIC PROTEIN"/>
    <property type="match status" value="1"/>
</dbReference>
<dbReference type="SUPFAM" id="SSF53850">
    <property type="entry name" value="Periplasmic binding protein-like II"/>
    <property type="match status" value="1"/>
</dbReference>
<keyword evidence="3" id="KW-0732">Signal</keyword>
<evidence type="ECO:0000256" key="1">
    <source>
        <dbReference type="ARBA" id="ARBA00008520"/>
    </source>
</evidence>
<accession>A0A645DDR3</accession>
<dbReference type="GO" id="GO:1901982">
    <property type="term" value="F:maltose binding"/>
    <property type="evidence" value="ECO:0007669"/>
    <property type="project" value="TreeGrafter"/>
</dbReference>
<keyword evidence="5" id="KW-0472">Membrane</keyword>
<evidence type="ECO:0000256" key="3">
    <source>
        <dbReference type="ARBA" id="ARBA00022729"/>
    </source>
</evidence>
<feature type="region of interest" description="Disordered" evidence="4">
    <location>
        <begin position="1"/>
        <end position="103"/>
    </location>
</feature>
<feature type="compositionally biased region" description="Polar residues" evidence="4">
    <location>
        <begin position="155"/>
        <end position="173"/>
    </location>
</feature>
<reference evidence="6" key="1">
    <citation type="submission" date="2019-08" db="EMBL/GenBank/DDBJ databases">
        <authorList>
            <person name="Kucharzyk K."/>
            <person name="Murdoch R.W."/>
            <person name="Higgins S."/>
            <person name="Loffler F."/>
        </authorList>
    </citation>
    <scope>NUCLEOTIDE SEQUENCE</scope>
</reference>
<feature type="region of interest" description="Disordered" evidence="4">
    <location>
        <begin position="116"/>
        <end position="173"/>
    </location>
</feature>
<feature type="compositionally biased region" description="Polar residues" evidence="4">
    <location>
        <begin position="116"/>
        <end position="134"/>
    </location>
</feature>
<protein>
    <submittedName>
        <fullName evidence="6">Uncharacterized protein</fullName>
    </submittedName>
</protein>
<dbReference type="PANTHER" id="PTHR30061:SF50">
    <property type="entry name" value="MALTOSE_MALTODEXTRIN-BINDING PERIPLASMIC PROTEIN"/>
    <property type="match status" value="1"/>
</dbReference>
<organism evidence="6">
    <name type="scientific">bioreactor metagenome</name>
    <dbReference type="NCBI Taxonomy" id="1076179"/>
    <lineage>
        <taxon>unclassified sequences</taxon>
        <taxon>metagenomes</taxon>
        <taxon>ecological metagenomes</taxon>
    </lineage>
</organism>
<evidence type="ECO:0000256" key="4">
    <source>
        <dbReference type="SAM" id="MobiDB-lite"/>
    </source>
</evidence>
<dbReference type="EMBL" id="VSSQ01035353">
    <property type="protein sequence ID" value="MPM87554.1"/>
    <property type="molecule type" value="Genomic_DNA"/>
</dbReference>
<dbReference type="GO" id="GO:0055052">
    <property type="term" value="C:ATP-binding cassette (ABC) transporter complex, substrate-binding subunit-containing"/>
    <property type="evidence" value="ECO:0007669"/>
    <property type="project" value="TreeGrafter"/>
</dbReference>
<feature type="transmembrane region" description="Helical" evidence="5">
    <location>
        <begin position="196"/>
        <end position="217"/>
    </location>
</feature>
<dbReference type="AlphaFoldDB" id="A0A645DDR3"/>
<name>A0A645DDR3_9ZZZZ</name>
<evidence type="ECO:0000256" key="5">
    <source>
        <dbReference type="SAM" id="Phobius"/>
    </source>
</evidence>
<feature type="compositionally biased region" description="Polar residues" evidence="4">
    <location>
        <begin position="84"/>
        <end position="94"/>
    </location>
</feature>
<keyword evidence="5" id="KW-0812">Transmembrane</keyword>
<keyword evidence="2" id="KW-0813">Transport</keyword>
<comment type="caution">
    <text evidence="6">The sequence shown here is derived from an EMBL/GenBank/DDBJ whole genome shotgun (WGS) entry which is preliminary data.</text>
</comment>
<sequence length="345" mass="37213">MSNSSPDDLSLPKKLESPVVMAEPKSPSSAIPQPTLRPVAQSVPGGLSRENPAGTPPGMTAKVEAPDIQLRSSVAPKSALEMDQGSNLMPNPNAETKPVNEPKDMFAEAQKIFSAQSSVPEKTASQQDPSSMNQEPKKVPQPMSATPVAEEKTKVSTSNPIVSPSKGQPSSPNVVAPENIAAKSPSGIQKFLNKKLLIFFGVAVVILVLVLILSSVFNKNTTSKESSTGNNSSTTTSPVTLTYWGLWEDSQIIEEIIADYEASNPQVKIDYRKQTATDYRERLQQAISSGNGPDIFRYHSTWVPMLGSSLATFPSSVMTASEFKTTFIPLRQNNYSTTVNLLVYL</sequence>
<proteinExistence type="inferred from homology"/>